<evidence type="ECO:0000256" key="2">
    <source>
        <dbReference type="SAM" id="SignalP"/>
    </source>
</evidence>
<keyword evidence="2" id="KW-0732">Signal</keyword>
<feature type="compositionally biased region" description="Basic and acidic residues" evidence="1">
    <location>
        <begin position="93"/>
        <end position="126"/>
    </location>
</feature>
<name>A0A7T0KG02_9CORY</name>
<dbReference type="Pfam" id="PF08310">
    <property type="entry name" value="LGFP"/>
    <property type="match status" value="3"/>
</dbReference>
<dbReference type="SUPFAM" id="SSF48619">
    <property type="entry name" value="Phospholipase A2, PLA2"/>
    <property type="match status" value="1"/>
</dbReference>
<dbReference type="GO" id="GO:0004623">
    <property type="term" value="F:phospholipase A2 activity"/>
    <property type="evidence" value="ECO:0007669"/>
    <property type="project" value="InterPro"/>
</dbReference>
<gene>
    <name evidence="3" type="ORF">G7Y31_11075</name>
</gene>
<feature type="signal peptide" evidence="2">
    <location>
        <begin position="1"/>
        <end position="27"/>
    </location>
</feature>
<accession>A0A7T0KG02</accession>
<reference evidence="3 4" key="1">
    <citation type="submission" date="2020-11" db="EMBL/GenBank/DDBJ databases">
        <title>Corynebacterium sp. ZJ-599.</title>
        <authorList>
            <person name="Zhou J."/>
        </authorList>
    </citation>
    <scope>NUCLEOTIDE SEQUENCE [LARGE SCALE GENOMIC DNA]</scope>
    <source>
        <strain evidence="3 4">ZJ-599</strain>
    </source>
</reference>
<dbReference type="KEGG" id="cliz:G7Y31_11075"/>
<feature type="chain" id="PRO_5033007058" evidence="2">
    <location>
        <begin position="28"/>
        <end position="554"/>
    </location>
</feature>
<evidence type="ECO:0000256" key="1">
    <source>
        <dbReference type="SAM" id="MobiDB-lite"/>
    </source>
</evidence>
<organism evidence="3 4">
    <name type="scientific">Corynebacterium lizhenjunii</name>
    <dbReference type="NCBI Taxonomy" id="2709394"/>
    <lineage>
        <taxon>Bacteria</taxon>
        <taxon>Bacillati</taxon>
        <taxon>Actinomycetota</taxon>
        <taxon>Actinomycetes</taxon>
        <taxon>Mycobacteriales</taxon>
        <taxon>Corynebacteriaceae</taxon>
        <taxon>Corynebacterium</taxon>
    </lineage>
</organism>
<protein>
    <submittedName>
        <fullName evidence="3">LGFP repeat-containing protein</fullName>
    </submittedName>
</protein>
<dbReference type="InterPro" id="IPR036444">
    <property type="entry name" value="PLipase_A2_dom_sf"/>
</dbReference>
<dbReference type="EMBL" id="CP064954">
    <property type="protein sequence ID" value="QPK79023.1"/>
    <property type="molecule type" value="Genomic_DNA"/>
</dbReference>
<dbReference type="Proteomes" id="UP000594681">
    <property type="component" value="Chromosome"/>
</dbReference>
<keyword evidence="4" id="KW-1185">Reference proteome</keyword>
<sequence>MRLFCRKLLAVVSAACVVGFGHGVAVAQTADADVDSAVVEAEVLAEASLEDFDTSVFDEDGPFAPWGLPTPPGAEDYEVNQVAEEDLNPQGLDEWHPTQDPKDHLVPGQMRSDREEIPAGYSKEEADQAEIREAQLANPNGAAFRARPGCGVYWPPHLEVCGLIKEKYDSIGGPTSFLLLPKTNELTNPDGVGKRTEFINGYIYWHPRTGAHTVSIPADSVWIRHGREQGFLGYPLSDDIAQGDEWYRQDFEGGHIYTHNVPVLPTQASIQGAIFDKWQSIGAQSSRLGYPISDELVTPDGRGRYNVFEHGMMYWTPETGAHAVYGPMLLLWGAKGFERSQWGYPSGDPVLSPDAPVVIKQNFERGELDLYHEIEAAGTVIVDGKPISALLVLFFGKDSLGTSSSHVIPGGTTLRASECVLPDSTQPQYGGVTIPAEYDYWACNEGYRSRVNFGRHDFCTRSPDSFVIWRPINTVVPALPGLVELKGPCSRHDMCMDEADAVGTGYGPCNAKFWGLIAKVCANVFLLQPGNNLECLGRSEAYFLAVTYVHRNHL</sequence>
<feature type="region of interest" description="Disordered" evidence="1">
    <location>
        <begin position="91"/>
        <end position="126"/>
    </location>
</feature>
<dbReference type="GO" id="GO:0006644">
    <property type="term" value="P:phospholipid metabolic process"/>
    <property type="evidence" value="ECO:0007669"/>
    <property type="project" value="InterPro"/>
</dbReference>
<evidence type="ECO:0000313" key="4">
    <source>
        <dbReference type="Proteomes" id="UP000594681"/>
    </source>
</evidence>
<dbReference type="InterPro" id="IPR013207">
    <property type="entry name" value="LGFP"/>
</dbReference>
<dbReference type="GO" id="GO:0050482">
    <property type="term" value="P:arachidonate secretion"/>
    <property type="evidence" value="ECO:0007669"/>
    <property type="project" value="InterPro"/>
</dbReference>
<proteinExistence type="predicted"/>
<evidence type="ECO:0000313" key="3">
    <source>
        <dbReference type="EMBL" id="QPK79023.1"/>
    </source>
</evidence>
<dbReference type="AlphaFoldDB" id="A0A7T0KG02"/>